<keyword evidence="7" id="KW-0862">Zinc</keyword>
<feature type="compositionally biased region" description="Low complexity" evidence="9">
    <location>
        <begin position="1403"/>
        <end position="1422"/>
    </location>
</feature>
<organism evidence="12 13">
    <name type="scientific">Labeo rohita</name>
    <name type="common">Indian major carp</name>
    <name type="synonym">Cyprinus rohita</name>
    <dbReference type="NCBI Taxonomy" id="84645"/>
    <lineage>
        <taxon>Eukaryota</taxon>
        <taxon>Metazoa</taxon>
        <taxon>Chordata</taxon>
        <taxon>Craniata</taxon>
        <taxon>Vertebrata</taxon>
        <taxon>Euteleostomi</taxon>
        <taxon>Actinopterygii</taxon>
        <taxon>Neopterygii</taxon>
        <taxon>Teleostei</taxon>
        <taxon>Ostariophysi</taxon>
        <taxon>Cypriniformes</taxon>
        <taxon>Cyprinidae</taxon>
        <taxon>Labeoninae</taxon>
        <taxon>Labeonini</taxon>
        <taxon>Labeo</taxon>
    </lineage>
</organism>
<feature type="compositionally biased region" description="Basic and acidic residues" evidence="9">
    <location>
        <begin position="1543"/>
        <end position="1552"/>
    </location>
</feature>
<dbReference type="InterPro" id="IPR031963">
    <property type="entry name" value="SAP130_C"/>
</dbReference>
<dbReference type="PROSITE" id="PS50157">
    <property type="entry name" value="ZINC_FINGER_C2H2_2"/>
    <property type="match status" value="1"/>
</dbReference>
<feature type="compositionally biased region" description="Low complexity" evidence="9">
    <location>
        <begin position="623"/>
        <end position="650"/>
    </location>
</feature>
<feature type="region of interest" description="Disordered" evidence="9">
    <location>
        <begin position="1244"/>
        <end position="1267"/>
    </location>
</feature>
<evidence type="ECO:0000256" key="3">
    <source>
        <dbReference type="ARBA" id="ARBA00022491"/>
    </source>
</evidence>
<evidence type="ECO:0000256" key="7">
    <source>
        <dbReference type="PROSITE-ProRule" id="PRU00042"/>
    </source>
</evidence>
<keyword evidence="7" id="KW-0863">Zinc-finger</keyword>
<dbReference type="Gene3D" id="3.30.160.60">
    <property type="entry name" value="Classic Zinc Finger"/>
    <property type="match status" value="1"/>
</dbReference>
<dbReference type="PANTHER" id="PTHR13497">
    <property type="entry name" value="HISTONE DEACETYLASE COMPLEX SUBUNIT SAP130"/>
    <property type="match status" value="1"/>
</dbReference>
<keyword evidence="4" id="KW-0805">Transcription regulation</keyword>
<dbReference type="InterPro" id="IPR024137">
    <property type="entry name" value="His_deAcase_cplx_SAP130"/>
</dbReference>
<feature type="compositionally biased region" description="Polar residues" evidence="9">
    <location>
        <begin position="1291"/>
        <end position="1314"/>
    </location>
</feature>
<dbReference type="Pfam" id="PF03366">
    <property type="entry name" value="YEATS"/>
    <property type="match status" value="1"/>
</dbReference>
<feature type="compositionally biased region" description="Basic and acidic residues" evidence="9">
    <location>
        <begin position="444"/>
        <end position="471"/>
    </location>
</feature>
<evidence type="ECO:0000313" key="13">
    <source>
        <dbReference type="Proteomes" id="UP000290572"/>
    </source>
</evidence>
<feature type="compositionally biased region" description="Polar residues" evidence="9">
    <location>
        <begin position="1387"/>
        <end position="1402"/>
    </location>
</feature>
<feature type="compositionally biased region" description="Pro residues" evidence="9">
    <location>
        <begin position="228"/>
        <end position="243"/>
    </location>
</feature>
<feature type="domain" description="C2H2-type" evidence="10">
    <location>
        <begin position="38"/>
        <end position="62"/>
    </location>
</feature>
<keyword evidence="3" id="KW-0678">Repressor</keyword>
<dbReference type="PROSITE" id="PS00028">
    <property type="entry name" value="ZINC_FINGER_C2H2_1"/>
    <property type="match status" value="1"/>
</dbReference>
<accession>A0A498MCV6</accession>
<proteinExistence type="inferred from homology"/>
<feature type="compositionally biased region" description="Low complexity" evidence="9">
    <location>
        <begin position="107"/>
        <end position="117"/>
    </location>
</feature>
<dbReference type="Pfam" id="PF16014">
    <property type="entry name" value="SAP130_C"/>
    <property type="match status" value="1"/>
</dbReference>
<feature type="compositionally biased region" description="Basic and acidic residues" evidence="9">
    <location>
        <begin position="584"/>
        <end position="610"/>
    </location>
</feature>
<dbReference type="Pfam" id="PF15909">
    <property type="entry name" value="zf-C2H2_8"/>
    <property type="match status" value="1"/>
</dbReference>
<comment type="similarity">
    <text evidence="2">Belongs to the SAP130 family.</text>
</comment>
<feature type="region of interest" description="Disordered" evidence="9">
    <location>
        <begin position="1385"/>
        <end position="1422"/>
    </location>
</feature>
<dbReference type="Gene3D" id="2.60.40.1970">
    <property type="entry name" value="YEATS domain"/>
    <property type="match status" value="1"/>
</dbReference>
<dbReference type="EMBL" id="QBIY01012750">
    <property type="protein sequence ID" value="RXN17262.1"/>
    <property type="molecule type" value="Genomic_DNA"/>
</dbReference>
<name>A0A498MCV6_LABRO</name>
<dbReference type="Proteomes" id="UP000290572">
    <property type="component" value="Unassembled WGS sequence"/>
</dbReference>
<feature type="compositionally biased region" description="Gly residues" evidence="9">
    <location>
        <begin position="516"/>
        <end position="528"/>
    </location>
</feature>
<keyword evidence="13" id="KW-1185">Reference proteome</keyword>
<protein>
    <submittedName>
        <fullName evidence="12">Histone deacetylase complex subunit SAP130-like isoform X1</fullName>
    </submittedName>
</protein>
<feature type="compositionally biased region" description="Polar residues" evidence="9">
    <location>
        <begin position="567"/>
        <end position="582"/>
    </location>
</feature>
<feature type="region of interest" description="Disordered" evidence="9">
    <location>
        <begin position="1499"/>
        <end position="1552"/>
    </location>
</feature>
<feature type="compositionally biased region" description="Low complexity" evidence="9">
    <location>
        <begin position="217"/>
        <end position="227"/>
    </location>
</feature>
<comment type="subcellular location">
    <subcellularLocation>
        <location evidence="1 8">Nucleus</location>
    </subcellularLocation>
</comment>
<dbReference type="PROSITE" id="PS51037">
    <property type="entry name" value="YEATS"/>
    <property type="match status" value="1"/>
</dbReference>
<comment type="caution">
    <text evidence="12">The sequence shown here is derived from an EMBL/GenBank/DDBJ whole genome shotgun (WGS) entry which is preliminary data.</text>
</comment>
<evidence type="ECO:0000256" key="2">
    <source>
        <dbReference type="ARBA" id="ARBA00007859"/>
    </source>
</evidence>
<evidence type="ECO:0000256" key="5">
    <source>
        <dbReference type="ARBA" id="ARBA00023163"/>
    </source>
</evidence>
<evidence type="ECO:0000259" key="11">
    <source>
        <dbReference type="PROSITE" id="PS51037"/>
    </source>
</evidence>
<evidence type="ECO:0000256" key="9">
    <source>
        <dbReference type="SAM" id="MobiDB-lite"/>
    </source>
</evidence>
<feature type="domain" description="YEATS" evidence="11">
    <location>
        <begin position="208"/>
        <end position="378"/>
    </location>
</feature>
<feature type="compositionally biased region" description="Polar residues" evidence="9">
    <location>
        <begin position="186"/>
        <end position="213"/>
    </location>
</feature>
<reference evidence="12 13" key="1">
    <citation type="submission" date="2018-03" db="EMBL/GenBank/DDBJ databases">
        <title>Draft genome sequence of Rohu Carp (Labeo rohita).</title>
        <authorList>
            <person name="Das P."/>
            <person name="Kushwaha B."/>
            <person name="Joshi C.G."/>
            <person name="Kumar D."/>
            <person name="Nagpure N.S."/>
            <person name="Sahoo L."/>
            <person name="Das S.P."/>
            <person name="Bit A."/>
            <person name="Patnaik S."/>
            <person name="Meher P.K."/>
            <person name="Jayasankar P."/>
            <person name="Koringa P.G."/>
            <person name="Patel N.V."/>
            <person name="Hinsu A.T."/>
            <person name="Kumar R."/>
            <person name="Pandey M."/>
            <person name="Agarwal S."/>
            <person name="Srivastava S."/>
            <person name="Singh M."/>
            <person name="Iquebal M.A."/>
            <person name="Jaiswal S."/>
            <person name="Angadi U.B."/>
            <person name="Kumar N."/>
            <person name="Raza M."/>
            <person name="Shah T.M."/>
            <person name="Rai A."/>
            <person name="Jena J.K."/>
        </authorList>
    </citation>
    <scope>NUCLEOTIDE SEQUENCE [LARGE SCALE GENOMIC DNA]</scope>
    <source>
        <strain evidence="12">DASCIFA01</strain>
        <tissue evidence="12">Testis</tissue>
    </source>
</reference>
<evidence type="ECO:0000256" key="1">
    <source>
        <dbReference type="ARBA" id="ARBA00004123"/>
    </source>
</evidence>
<feature type="compositionally biased region" description="Polar residues" evidence="9">
    <location>
        <begin position="684"/>
        <end position="694"/>
    </location>
</feature>
<dbReference type="SMART" id="SM00355">
    <property type="entry name" value="ZnF_C2H2"/>
    <property type="match status" value="4"/>
</dbReference>
<feature type="region of interest" description="Disordered" evidence="9">
    <location>
        <begin position="392"/>
        <end position="736"/>
    </location>
</feature>
<feature type="region of interest" description="Disordered" evidence="9">
    <location>
        <begin position="103"/>
        <end position="173"/>
    </location>
</feature>
<feature type="region of interest" description="Disordered" evidence="9">
    <location>
        <begin position="186"/>
        <end position="249"/>
    </location>
</feature>
<feature type="compositionally biased region" description="Polar residues" evidence="9">
    <location>
        <begin position="1244"/>
        <end position="1265"/>
    </location>
</feature>
<dbReference type="GO" id="GO:0070822">
    <property type="term" value="C:Sin3-type complex"/>
    <property type="evidence" value="ECO:0007669"/>
    <property type="project" value="TreeGrafter"/>
</dbReference>
<evidence type="ECO:0000256" key="4">
    <source>
        <dbReference type="ARBA" id="ARBA00023015"/>
    </source>
</evidence>
<evidence type="ECO:0000256" key="6">
    <source>
        <dbReference type="ARBA" id="ARBA00023242"/>
    </source>
</evidence>
<keyword evidence="5" id="KW-0804">Transcription</keyword>
<keyword evidence="7" id="KW-0479">Metal-binding</keyword>
<feature type="compositionally biased region" description="Polar residues" evidence="9">
    <location>
        <begin position="537"/>
        <end position="547"/>
    </location>
</feature>
<dbReference type="InterPro" id="IPR031799">
    <property type="entry name" value="Znf-C2H2_ribbon"/>
</dbReference>
<dbReference type="PANTHER" id="PTHR13497:SF3">
    <property type="entry name" value="HISTONE DEACETYLASE COMPLEX SUBUNIT SAP130"/>
    <property type="match status" value="1"/>
</dbReference>
<keyword evidence="6 8" id="KW-0539">Nucleus</keyword>
<feature type="region of interest" description="Disordered" evidence="9">
    <location>
        <begin position="1291"/>
        <end position="1363"/>
    </location>
</feature>
<dbReference type="Gene3D" id="1.20.1270.290">
    <property type="match status" value="1"/>
</dbReference>
<evidence type="ECO:0000256" key="8">
    <source>
        <dbReference type="PROSITE-ProRule" id="PRU00376"/>
    </source>
</evidence>
<dbReference type="InterPro" id="IPR013087">
    <property type="entry name" value="Znf_C2H2_type"/>
</dbReference>
<dbReference type="InterPro" id="IPR055129">
    <property type="entry name" value="YEATS_dom"/>
</dbReference>
<evidence type="ECO:0000259" key="10">
    <source>
        <dbReference type="PROSITE" id="PS50157"/>
    </source>
</evidence>
<sequence>MSCSFYGCKRTYNSPEALNSHLQDHQKNTAQSLPGKTFLCSHIGCDGSFNNMQQLMEHMRHHHKPNYFFLCESCRAKLRSYRTLLKHLQTCAKVAKNKAAKIETGVAPDADPANAPPTSGDMESSGPPLAQNAPEEMESMPSMPTLPANPTPANMPVTQRPPENNAFANLTPVGPATMPLATLNPALTQNLPGQPESPYSSFPPTLSPVNQAFQADPGLQQQQRSPRSGPPSLPASPPLPSPPGSNAVWRKNQGQSFNCRILWEHTRGRYCCLQCGHCTPDRGEMTAHIEGQHKNPGGKVNNDHVCKEPPYKVEESGYAGFLMPIEVYFKNKEEPKKVCFNYDLFLNLEGNPPVNHLRCEKLTFNNPTHEFRRKLVKAGGAVVIPEGAEMMPRPSPDYPMLPTIPLSAFSDPKKIKSSHAVKESSKDGGSGSSKGLKGHKATKEHRERTRKDSESKATSRESDRESSKSSRDQSSSSFSKKAPDGRGKDEGKTVPKAAFKEPKLTVRESKMDGMSPKGGGVVTGGGGQLDARAPSKRPSSATESPKLSTKKQKRMGSEGMKGPVSGGYSSNSPRITSTTPSTYPEKKTPKDKGHWAKMKPEVQEVKRQPDSDESNSEDEASSKSEQSAPSSPSSSSSSSSSDSDFEPSQKQGQGTLRSMVEDMRSEGSDDDSSSEVETPMKATPPNQDSRLSMDSESDGNEESRPPSQEAPSPLPKLSSANLKMLGKKSPDSCTREKVLKRGYDKAYTEELVDLHRRLMALRERNILQQVTRTFFLFVYILGGHEDSNHAPRELMSSGATAFRDDKQETHLPIQPGTPVSVSAAPSHLPQGLSLAFTEGPLKSALKTPMPSRVIAPAPVSTQGHLTLPAKVSGHITAAMESTQASGIPVATISGAAAAAVMSSSKGTTVLRPAACPSSATGQPTVQHIIHQPIQSRPIVTTSTAVLPTVVAPVTATRPQSPVITTVAAHSGDMVHGRSAVTIHPPQATLSIQRPPPSRDTPTRITLPSHPAIAAQKALSHSVAQKPIFSTVTPVAAATVAPIQATNTAPSPTTTGSTPHTQISSSSIVAMTVASHSSHATAVTTSNIPVAKVVPQPITHTSPRIQSEYTGERGNLIPISGHRSSPNPITMENRTDNRQSVPVQFQYFLPTYPSAPYPLTHTYTPITSSVSSIRPYPVTAQAPSAAMPTQAGVGVASAVHLNSMQLMTVDRITQINTQNIQPAAMAAQGIQPTPIPAQGLHTSAQITNPSIQPSPVNQQQPPTESKASVVLADGSTLVANPISNAFNNSQPATTVAQTHNQSANAGTPSLVTSPRPSILRKKPANEGAAVRKNLIPGQLSDSTAPRIDGPIRSASGSPRPAGVKPKPDIHMSLAPSVTAAIEAIPSQGAEQQPQHVGPPSSQMASQPLPSLLTSATPPSQPTPALSAIPAAMAVTPPIPSMANVVAPPTQPAANTNSACAISSTLPDMNIKQEAEPMDSTKPVASGPNSGAQMLAVPVTDITPGASPRKKPRKQQHVISTEESEMMETNSTDEEKFPPEPLSQRAEKRKSPPKEYIDEEGVRYVPTRVRPPITLLRHYRNPWKAAYHHFQRYSDIRVKEDKKGTLQDVANQKGVVCRAQGWKIHLCAAQLMQLTNLERDVYSRLTTLQEGLIPKKKAGGNDDLHRINELIQGNMQRCKLVMDQITEARDSMLKVLDHKERVMKLLNKNSSTKKLNKLKRKDRA</sequence>
<feature type="compositionally biased region" description="Basic and acidic residues" evidence="9">
    <location>
        <begin position="481"/>
        <end position="511"/>
    </location>
</feature>
<gene>
    <name evidence="12" type="ORF">ROHU_008052</name>
</gene>
<dbReference type="GO" id="GO:0008270">
    <property type="term" value="F:zinc ion binding"/>
    <property type="evidence" value="ECO:0007669"/>
    <property type="project" value="UniProtKB-KW"/>
</dbReference>
<dbReference type="STRING" id="84645.A0A498MCV6"/>
<dbReference type="GO" id="GO:0000122">
    <property type="term" value="P:negative regulation of transcription by RNA polymerase II"/>
    <property type="evidence" value="ECO:0007669"/>
    <property type="project" value="TreeGrafter"/>
</dbReference>
<dbReference type="InterPro" id="IPR038704">
    <property type="entry name" value="YEAST_sf"/>
</dbReference>
<evidence type="ECO:0000313" key="12">
    <source>
        <dbReference type="EMBL" id="RXN17262.1"/>
    </source>
</evidence>